<organism evidence="2 3">
    <name type="scientific">Amblyomma americanum</name>
    <name type="common">Lone star tick</name>
    <dbReference type="NCBI Taxonomy" id="6943"/>
    <lineage>
        <taxon>Eukaryota</taxon>
        <taxon>Metazoa</taxon>
        <taxon>Ecdysozoa</taxon>
        <taxon>Arthropoda</taxon>
        <taxon>Chelicerata</taxon>
        <taxon>Arachnida</taxon>
        <taxon>Acari</taxon>
        <taxon>Parasitiformes</taxon>
        <taxon>Ixodida</taxon>
        <taxon>Ixodoidea</taxon>
        <taxon>Ixodidae</taxon>
        <taxon>Amblyomminae</taxon>
        <taxon>Amblyomma</taxon>
    </lineage>
</organism>
<evidence type="ECO:0000313" key="2">
    <source>
        <dbReference type="EMBL" id="KAK8771946.1"/>
    </source>
</evidence>
<accession>A0AAQ4EB46</accession>
<evidence type="ECO:0000256" key="1">
    <source>
        <dbReference type="SAM" id="MobiDB-lite"/>
    </source>
</evidence>
<keyword evidence="3" id="KW-1185">Reference proteome</keyword>
<evidence type="ECO:0000313" key="3">
    <source>
        <dbReference type="Proteomes" id="UP001321473"/>
    </source>
</evidence>
<comment type="caution">
    <text evidence="2">The sequence shown here is derived from an EMBL/GenBank/DDBJ whole genome shotgun (WGS) entry which is preliminary data.</text>
</comment>
<name>A0AAQ4EB46_AMBAM</name>
<proteinExistence type="predicted"/>
<dbReference type="Proteomes" id="UP001321473">
    <property type="component" value="Unassembled WGS sequence"/>
</dbReference>
<gene>
    <name evidence="2" type="ORF">V5799_024809</name>
</gene>
<feature type="region of interest" description="Disordered" evidence="1">
    <location>
        <begin position="1"/>
        <end position="69"/>
    </location>
</feature>
<sequence>MGPFWGRQPAEPGRGKAGLLEAGAPGAPTIPAKAPAAPAAPGSHPTGGRAGAVVGLPGRPAAGPGCPRRGSGCEELGQLDEKLVRMLAWQRLQQLRGSQQIPNGPAVIMRSEVQARAMVCPVGVKGSPVPMLYRTLALGSGGEHFSRVE</sequence>
<dbReference type="AlphaFoldDB" id="A0AAQ4EB46"/>
<feature type="compositionally biased region" description="Low complexity" evidence="1">
    <location>
        <begin position="17"/>
        <end position="69"/>
    </location>
</feature>
<protein>
    <submittedName>
        <fullName evidence="2">Uncharacterized protein</fullName>
    </submittedName>
</protein>
<dbReference type="EMBL" id="JARKHS020019061">
    <property type="protein sequence ID" value="KAK8771946.1"/>
    <property type="molecule type" value="Genomic_DNA"/>
</dbReference>
<reference evidence="2 3" key="1">
    <citation type="journal article" date="2023" name="Arcadia Sci">
        <title>De novo assembly of a long-read Amblyomma americanum tick genome.</title>
        <authorList>
            <person name="Chou S."/>
            <person name="Poskanzer K.E."/>
            <person name="Rollins M."/>
            <person name="Thuy-Boun P.S."/>
        </authorList>
    </citation>
    <scope>NUCLEOTIDE SEQUENCE [LARGE SCALE GENOMIC DNA]</scope>
    <source>
        <strain evidence="2">F_SG_1</strain>
        <tissue evidence="2">Salivary glands</tissue>
    </source>
</reference>